<comment type="caution">
    <text evidence="2">The sequence shown here is derived from an EMBL/GenBank/DDBJ whole genome shotgun (WGS) entry which is preliminary data.</text>
</comment>
<name>A0A1W9S3T6_9BACT</name>
<evidence type="ECO:0000256" key="1">
    <source>
        <dbReference type="SAM" id="Phobius"/>
    </source>
</evidence>
<evidence type="ECO:0000313" key="2">
    <source>
        <dbReference type="EMBL" id="OQX91322.1"/>
    </source>
</evidence>
<keyword evidence="1" id="KW-0472">Membrane</keyword>
<reference evidence="3" key="1">
    <citation type="submission" date="2017-03" db="EMBL/GenBank/DDBJ databases">
        <title>Novel pathways for hydrocarbon cycling and metabolic interdependencies in hydrothermal sediment communities.</title>
        <authorList>
            <person name="Dombrowski N."/>
            <person name="Seitz K."/>
            <person name="Teske A."/>
            <person name="Baker B."/>
        </authorList>
    </citation>
    <scope>NUCLEOTIDE SEQUENCE [LARGE SCALE GENOMIC DNA]</scope>
</reference>
<dbReference type="EMBL" id="NATQ01000002">
    <property type="protein sequence ID" value="OQX91322.1"/>
    <property type="molecule type" value="Genomic_DNA"/>
</dbReference>
<proteinExistence type="predicted"/>
<feature type="transmembrane region" description="Helical" evidence="1">
    <location>
        <begin position="179"/>
        <end position="197"/>
    </location>
</feature>
<feature type="transmembrane region" description="Helical" evidence="1">
    <location>
        <begin position="102"/>
        <end position="123"/>
    </location>
</feature>
<dbReference type="AlphaFoldDB" id="A0A1W9S3T6"/>
<organism evidence="2 3">
    <name type="scientific">Candidatus Coatesbacteria bacterium 4484_99</name>
    <dbReference type="NCBI Taxonomy" id="1970774"/>
    <lineage>
        <taxon>Bacteria</taxon>
        <taxon>Candidatus Coatesiibacteriota</taxon>
    </lineage>
</organism>
<protein>
    <submittedName>
        <fullName evidence="2">Uncharacterized protein</fullName>
    </submittedName>
</protein>
<accession>A0A1W9S3T6</accession>
<sequence>MKQRLPLLITLIVGLTLIVQFFSPGLSFIQERFTNWFLVVIVFAFLLGFLSLVKVNITKIKRRSEDWGYSIPLLIALFTMAIIGIGWGIGEGTIFNWLFMNLMVPMSATMFSLLAFFVASAAYRAFRARNLEAAMLLIAATIVMLGRVPISSAGFLSYLKLDAIANWIMTYPNTVGQRAIMIGAALGVVATSLRIILGIERAYMGEE</sequence>
<feature type="transmembrane region" description="Helical" evidence="1">
    <location>
        <begin position="35"/>
        <end position="55"/>
    </location>
</feature>
<keyword evidence="1" id="KW-1133">Transmembrane helix</keyword>
<feature type="transmembrane region" description="Helical" evidence="1">
    <location>
        <begin position="67"/>
        <end position="90"/>
    </location>
</feature>
<dbReference type="Proteomes" id="UP000192611">
    <property type="component" value="Unassembled WGS sequence"/>
</dbReference>
<evidence type="ECO:0000313" key="3">
    <source>
        <dbReference type="Proteomes" id="UP000192611"/>
    </source>
</evidence>
<gene>
    <name evidence="2" type="ORF">B6D57_00120</name>
</gene>
<feature type="transmembrane region" description="Helical" evidence="1">
    <location>
        <begin position="135"/>
        <end position="159"/>
    </location>
</feature>
<keyword evidence="1" id="KW-0812">Transmembrane</keyword>
<feature type="transmembrane region" description="Helical" evidence="1">
    <location>
        <begin position="7"/>
        <end position="29"/>
    </location>
</feature>